<keyword evidence="5" id="KW-1185">Reference proteome</keyword>
<feature type="chain" id="PRO_5026783961" description="DUF4773 domain-containing protein" evidence="2">
    <location>
        <begin position="22"/>
        <end position="349"/>
    </location>
</feature>
<evidence type="ECO:0000259" key="3">
    <source>
        <dbReference type="Pfam" id="PF15998"/>
    </source>
</evidence>
<dbReference type="AlphaFoldDB" id="A0A6L2P8C9"/>
<name>A0A6L2P8C9_COPFO</name>
<feature type="compositionally biased region" description="Polar residues" evidence="1">
    <location>
        <begin position="214"/>
        <end position="225"/>
    </location>
</feature>
<dbReference type="OrthoDB" id="5952164at2759"/>
<dbReference type="PANTHER" id="PTHR36299">
    <property type="entry name" value="AGAP008005-PA"/>
    <property type="match status" value="1"/>
</dbReference>
<dbReference type="InParanoid" id="A0A6L2P8C9"/>
<feature type="region of interest" description="Disordered" evidence="1">
    <location>
        <begin position="120"/>
        <end position="163"/>
    </location>
</feature>
<dbReference type="EMBL" id="BLKM01003351">
    <property type="protein sequence ID" value="GFG28536.1"/>
    <property type="molecule type" value="Genomic_DNA"/>
</dbReference>
<comment type="caution">
    <text evidence="4">The sequence shown here is derived from an EMBL/GenBank/DDBJ whole genome shotgun (WGS) entry which is preliminary data.</text>
</comment>
<feature type="compositionally biased region" description="Low complexity" evidence="1">
    <location>
        <begin position="184"/>
        <end position="199"/>
    </location>
</feature>
<proteinExistence type="predicted"/>
<evidence type="ECO:0000256" key="2">
    <source>
        <dbReference type="SAM" id="SignalP"/>
    </source>
</evidence>
<feature type="compositionally biased region" description="Low complexity" evidence="1">
    <location>
        <begin position="153"/>
        <end position="163"/>
    </location>
</feature>
<evidence type="ECO:0000313" key="4">
    <source>
        <dbReference type="EMBL" id="GFG28536.1"/>
    </source>
</evidence>
<feature type="signal peptide" evidence="2">
    <location>
        <begin position="1"/>
        <end position="21"/>
    </location>
</feature>
<feature type="region of interest" description="Disordered" evidence="1">
    <location>
        <begin position="176"/>
        <end position="199"/>
    </location>
</feature>
<dbReference type="PANTHER" id="PTHR36299:SF3">
    <property type="entry name" value="FI03431P"/>
    <property type="match status" value="1"/>
</dbReference>
<evidence type="ECO:0000313" key="5">
    <source>
        <dbReference type="Proteomes" id="UP000502823"/>
    </source>
</evidence>
<accession>A0A6L2P8C9</accession>
<evidence type="ECO:0000256" key="1">
    <source>
        <dbReference type="SAM" id="MobiDB-lite"/>
    </source>
</evidence>
<dbReference type="Proteomes" id="UP000502823">
    <property type="component" value="Unassembled WGS sequence"/>
</dbReference>
<feature type="domain" description="DUF4773" evidence="3">
    <location>
        <begin position="43"/>
        <end position="97"/>
    </location>
</feature>
<protein>
    <recommendedName>
        <fullName evidence="3">DUF4773 domain-containing protein</fullName>
    </recommendedName>
</protein>
<keyword evidence="2" id="KW-0732">Signal</keyword>
<gene>
    <name evidence="4" type="ORF">Cfor_08894</name>
</gene>
<feature type="region of interest" description="Disordered" evidence="1">
    <location>
        <begin position="214"/>
        <end position="240"/>
    </location>
</feature>
<reference evidence="5" key="1">
    <citation type="submission" date="2020-01" db="EMBL/GenBank/DDBJ databases">
        <title>Draft genome sequence of the Termite Coptotermes fromosanus.</title>
        <authorList>
            <person name="Itakura S."/>
            <person name="Yosikawa Y."/>
            <person name="Umezawa K."/>
        </authorList>
    </citation>
    <scope>NUCLEOTIDE SEQUENCE [LARGE SCALE GENOMIC DNA]</scope>
</reference>
<dbReference type="Pfam" id="PF15998">
    <property type="entry name" value="DUF4773"/>
    <property type="match status" value="1"/>
</dbReference>
<sequence length="349" mass="38537">MRLSLVFELLIIFILLAFAASRVIDSPSLVERKVPRQGPPNRYCACTNLMCNCCREFSLAVVPIKGPGCATLTYLQGDSLVVTMSFGDRVLHNTTITDYEGFSVFGDDFLGGLFGESSKKKKNTNVNKPQPVFQPLSVSSERPILDPTPRPAKPATKPTVRPVRVRTTVRPVRVTRTTTRKPPQRFTRPTTSTTTPKPVTKVPQLLTTINVQEEPGTSTPITIPVTQGDETETVSPDVSSGVTAVVEDEKSETTTTKESQTTPVMEIATEITRQLNTAHNSSFENMLCCLPVLLLLHLCTAMNGHQGSLSQLQANSKDLITEVRMSLTWLIFLHSKQRPAFIYLKLRAH</sequence>
<organism evidence="4 5">
    <name type="scientific">Coptotermes formosanus</name>
    <name type="common">Formosan subterranean termite</name>
    <dbReference type="NCBI Taxonomy" id="36987"/>
    <lineage>
        <taxon>Eukaryota</taxon>
        <taxon>Metazoa</taxon>
        <taxon>Ecdysozoa</taxon>
        <taxon>Arthropoda</taxon>
        <taxon>Hexapoda</taxon>
        <taxon>Insecta</taxon>
        <taxon>Pterygota</taxon>
        <taxon>Neoptera</taxon>
        <taxon>Polyneoptera</taxon>
        <taxon>Dictyoptera</taxon>
        <taxon>Blattodea</taxon>
        <taxon>Blattoidea</taxon>
        <taxon>Termitoidae</taxon>
        <taxon>Rhinotermitidae</taxon>
        <taxon>Coptotermes</taxon>
    </lineage>
</organism>
<dbReference type="InterPro" id="IPR031941">
    <property type="entry name" value="DUF4773"/>
</dbReference>